<evidence type="ECO:0000256" key="1">
    <source>
        <dbReference type="ARBA" id="ARBA00023125"/>
    </source>
</evidence>
<dbReference type="Proteomes" id="UP000253918">
    <property type="component" value="Unassembled WGS sequence"/>
</dbReference>
<dbReference type="EMBL" id="QQNB01000002">
    <property type="protein sequence ID" value="RDE05701.1"/>
    <property type="molecule type" value="Genomic_DNA"/>
</dbReference>
<dbReference type="Gene3D" id="1.10.357.10">
    <property type="entry name" value="Tetracycline Repressor, domain 2"/>
    <property type="match status" value="1"/>
</dbReference>
<accession>A0A369W0U6</accession>
<proteinExistence type="predicted"/>
<dbReference type="PROSITE" id="PS01081">
    <property type="entry name" value="HTH_TETR_1"/>
    <property type="match status" value="1"/>
</dbReference>
<dbReference type="OrthoDB" id="9779746at2"/>
<keyword evidence="5" id="KW-1185">Reference proteome</keyword>
<gene>
    <name evidence="4" type="ORF">DVW87_10855</name>
</gene>
<dbReference type="PANTHER" id="PTHR30055">
    <property type="entry name" value="HTH-TYPE TRANSCRIPTIONAL REGULATOR RUTR"/>
    <property type="match status" value="1"/>
</dbReference>
<evidence type="ECO:0000313" key="5">
    <source>
        <dbReference type="Proteomes" id="UP000253918"/>
    </source>
</evidence>
<feature type="DNA-binding region" description="H-T-H motif" evidence="2">
    <location>
        <begin position="36"/>
        <end position="55"/>
    </location>
</feature>
<dbReference type="InterPro" id="IPR050109">
    <property type="entry name" value="HTH-type_TetR-like_transc_reg"/>
</dbReference>
<keyword evidence="1 2" id="KW-0238">DNA-binding</keyword>
<protein>
    <submittedName>
        <fullName evidence="4">TetR/AcrR family transcriptional regulator</fullName>
    </submittedName>
</protein>
<organism evidence="4 5">
    <name type="scientific">Sphingomonas aracearum</name>
    <dbReference type="NCBI Taxonomy" id="2283317"/>
    <lineage>
        <taxon>Bacteria</taxon>
        <taxon>Pseudomonadati</taxon>
        <taxon>Pseudomonadota</taxon>
        <taxon>Alphaproteobacteria</taxon>
        <taxon>Sphingomonadales</taxon>
        <taxon>Sphingomonadaceae</taxon>
        <taxon>Sphingomonas</taxon>
    </lineage>
</organism>
<dbReference type="AlphaFoldDB" id="A0A369W0U6"/>
<feature type="domain" description="HTH tetR-type" evidence="3">
    <location>
        <begin position="13"/>
        <end position="73"/>
    </location>
</feature>
<dbReference type="SUPFAM" id="SSF46689">
    <property type="entry name" value="Homeodomain-like"/>
    <property type="match status" value="1"/>
</dbReference>
<dbReference type="Pfam" id="PF00440">
    <property type="entry name" value="TetR_N"/>
    <property type="match status" value="1"/>
</dbReference>
<evidence type="ECO:0000256" key="2">
    <source>
        <dbReference type="PROSITE-ProRule" id="PRU00335"/>
    </source>
</evidence>
<name>A0A369W0U6_9SPHN</name>
<dbReference type="PRINTS" id="PR00455">
    <property type="entry name" value="HTHTETR"/>
</dbReference>
<dbReference type="InterPro" id="IPR009057">
    <property type="entry name" value="Homeodomain-like_sf"/>
</dbReference>
<evidence type="ECO:0000313" key="4">
    <source>
        <dbReference type="EMBL" id="RDE05701.1"/>
    </source>
</evidence>
<evidence type="ECO:0000259" key="3">
    <source>
        <dbReference type="PROSITE" id="PS50977"/>
    </source>
</evidence>
<dbReference type="GO" id="GO:0003700">
    <property type="term" value="F:DNA-binding transcription factor activity"/>
    <property type="evidence" value="ECO:0007669"/>
    <property type="project" value="TreeGrafter"/>
</dbReference>
<dbReference type="PROSITE" id="PS50977">
    <property type="entry name" value="HTH_TETR_2"/>
    <property type="match status" value="1"/>
</dbReference>
<dbReference type="InterPro" id="IPR023772">
    <property type="entry name" value="DNA-bd_HTH_TetR-type_CS"/>
</dbReference>
<reference evidence="4 5" key="1">
    <citation type="submission" date="2018-07" db="EMBL/GenBank/DDBJ databases">
        <title>a novel species of Sphingomonas isolated from the rhizosphere soil of Araceae plant.</title>
        <authorList>
            <person name="Zhiyong W."/>
            <person name="Qinglan Z."/>
            <person name="Zhiwei F."/>
            <person name="Ding X."/>
            <person name="Gejiao W."/>
            <person name="Shixue Z."/>
        </authorList>
    </citation>
    <scope>NUCLEOTIDE SEQUENCE [LARGE SCALE GENOMIC DNA]</scope>
    <source>
        <strain evidence="4 5">WZY 27</strain>
    </source>
</reference>
<sequence>MTAYRHPRQERSRRTFDALLDATGYLLAEVGIERISTNLICERAKVTPPALYRYFDDKYAILFALAERLMRRQNVAMEAWVAEFADQGIEALANNMIVLLQTMSEITGSQPGAIWIMRALRSVPSLTPIRLYSHNFVTDLLTDIFYRYLPQVDRATLRRRTRLSVEMAYSMDEMFKEEEADQNLVLADAAFVFRSMFSFPEYGLCLTPDGSAVVRCHKNDSDS</sequence>
<comment type="caution">
    <text evidence="4">The sequence shown here is derived from an EMBL/GenBank/DDBJ whole genome shotgun (WGS) entry which is preliminary data.</text>
</comment>
<dbReference type="PANTHER" id="PTHR30055:SF226">
    <property type="entry name" value="HTH-TYPE TRANSCRIPTIONAL REGULATOR PKSA"/>
    <property type="match status" value="1"/>
</dbReference>
<dbReference type="GO" id="GO:0000976">
    <property type="term" value="F:transcription cis-regulatory region binding"/>
    <property type="evidence" value="ECO:0007669"/>
    <property type="project" value="TreeGrafter"/>
</dbReference>
<dbReference type="InterPro" id="IPR001647">
    <property type="entry name" value="HTH_TetR"/>
</dbReference>
<dbReference type="RefSeq" id="WP_114687770.1">
    <property type="nucleotide sequence ID" value="NZ_QQNB01000002.1"/>
</dbReference>